<keyword evidence="2" id="KW-0378">Hydrolase</keyword>
<dbReference type="InterPro" id="IPR003305">
    <property type="entry name" value="CenC_carb-bd"/>
</dbReference>
<evidence type="ECO:0000259" key="3">
    <source>
        <dbReference type="Pfam" id="PF02018"/>
    </source>
</evidence>
<dbReference type="AlphaFoldDB" id="A0A265UPL2"/>
<protein>
    <recommendedName>
        <fullName evidence="7">Secretion system C-terminal sorting domain-containing protein</fullName>
    </recommendedName>
</protein>
<feature type="domain" description="Secretion system C-terminal sorting" evidence="4">
    <location>
        <begin position="393"/>
        <end position="461"/>
    </location>
</feature>
<dbReference type="Proteomes" id="UP000216840">
    <property type="component" value="Unassembled WGS sequence"/>
</dbReference>
<comment type="caution">
    <text evidence="5">The sequence shown here is derived from an EMBL/GenBank/DDBJ whole genome shotgun (WGS) entry which is preliminary data.</text>
</comment>
<keyword evidence="1" id="KW-0732">Signal</keyword>
<reference evidence="5 6" key="1">
    <citation type="submission" date="2017-05" db="EMBL/GenBank/DDBJ databases">
        <title>The draft genome sequence of Idiomarina salinarum WNB302.</title>
        <authorList>
            <person name="Sun Y."/>
            <person name="Chen B."/>
            <person name="Du Z."/>
        </authorList>
    </citation>
    <scope>NUCLEOTIDE SEQUENCE [LARGE SCALE GENOMIC DNA]</scope>
    <source>
        <strain evidence="5 6">WNB302</strain>
    </source>
</reference>
<evidence type="ECO:0000256" key="2">
    <source>
        <dbReference type="ARBA" id="ARBA00022801"/>
    </source>
</evidence>
<dbReference type="InterPro" id="IPR008979">
    <property type="entry name" value="Galactose-bd-like_sf"/>
</dbReference>
<sequence>MTLVSFSQTEIAINGDFETGDDTGWLLFQNGGTVSIDNTIANGGTWSGKLETGGPSNPAFKQEAIGAGSVAAGDDITVSFDHIGTVVPPGGVFNVLLFGEGAGGASFTHVFNPAPSLSGTWTTFSGTYTIAPGTDVSNGVSVLIEAVCGGDAGCSVSANIDNVSIIVDAATSTCDDGIQNGQETGVDCGGPDCPACPPPAGPTTDAPEIGSTGTDLYVYSGLPGSTVTNFNFNAFSGGATITEVDIEGNGNNAGRIDGSGFFFYGAQWDPVDLVAGGYQFVHLNYYATTTTEFNFFLIDATAGIGGGDPTEPRFRFGGATPDAAIVTNSWQSVFIPLQHFLDFMPANANYDLNDIFQWKFDGNGEVFFDNIFFSTTNTLSADSFELTDFSVAPNPTSDRWVIKTSNDQNLSTVVVFDILGKEVIRIAPNSSEVEINASDLRDGIYLAKLTSANGTRTVKLVKN</sequence>
<dbReference type="Gene3D" id="2.60.120.430">
    <property type="entry name" value="Galactose-binding lectin"/>
    <property type="match status" value="1"/>
</dbReference>
<evidence type="ECO:0000313" key="5">
    <source>
        <dbReference type="EMBL" id="OZV67208.1"/>
    </source>
</evidence>
<evidence type="ECO:0000313" key="6">
    <source>
        <dbReference type="Proteomes" id="UP000216840"/>
    </source>
</evidence>
<keyword evidence="6" id="KW-1185">Reference proteome</keyword>
<name>A0A265UPL2_9FLAO</name>
<dbReference type="Pfam" id="PF18962">
    <property type="entry name" value="Por_Secre_tail"/>
    <property type="match status" value="1"/>
</dbReference>
<dbReference type="EMBL" id="NGJN01000007">
    <property type="protein sequence ID" value="OZV67208.1"/>
    <property type="molecule type" value="Genomic_DNA"/>
</dbReference>
<dbReference type="Pfam" id="PF02018">
    <property type="entry name" value="CBM_4_9"/>
    <property type="match status" value="1"/>
</dbReference>
<gene>
    <name evidence="5" type="ORF">CA834_12890</name>
</gene>
<evidence type="ECO:0000256" key="1">
    <source>
        <dbReference type="ARBA" id="ARBA00022729"/>
    </source>
</evidence>
<organism evidence="5 6">
    <name type="scientific">Winogradskyella aurantia</name>
    <dbReference type="NCBI Taxonomy" id="1915063"/>
    <lineage>
        <taxon>Bacteria</taxon>
        <taxon>Pseudomonadati</taxon>
        <taxon>Bacteroidota</taxon>
        <taxon>Flavobacteriia</taxon>
        <taxon>Flavobacteriales</taxon>
        <taxon>Flavobacteriaceae</taxon>
        <taxon>Winogradskyella</taxon>
    </lineage>
</organism>
<dbReference type="NCBIfam" id="TIGR04183">
    <property type="entry name" value="Por_Secre_tail"/>
    <property type="match status" value="1"/>
</dbReference>
<dbReference type="SUPFAM" id="SSF49785">
    <property type="entry name" value="Galactose-binding domain-like"/>
    <property type="match status" value="1"/>
</dbReference>
<evidence type="ECO:0008006" key="7">
    <source>
        <dbReference type="Google" id="ProtNLM"/>
    </source>
</evidence>
<dbReference type="InterPro" id="IPR026444">
    <property type="entry name" value="Secre_tail"/>
</dbReference>
<accession>A0A265UPL2</accession>
<dbReference type="GO" id="GO:0016798">
    <property type="term" value="F:hydrolase activity, acting on glycosyl bonds"/>
    <property type="evidence" value="ECO:0007669"/>
    <property type="project" value="InterPro"/>
</dbReference>
<evidence type="ECO:0000259" key="4">
    <source>
        <dbReference type="Pfam" id="PF18962"/>
    </source>
</evidence>
<feature type="domain" description="CBM-cenC" evidence="3">
    <location>
        <begin position="10"/>
        <end position="135"/>
    </location>
</feature>
<proteinExistence type="predicted"/>
<dbReference type="Gene3D" id="2.60.120.260">
    <property type="entry name" value="Galactose-binding domain-like"/>
    <property type="match status" value="1"/>
</dbReference>